<gene>
    <name evidence="1" type="ORF">SAMN04488695_10222</name>
</gene>
<name>A0A1I4ZKM3_9CLOT</name>
<reference evidence="1 2" key="1">
    <citation type="submission" date="2016-10" db="EMBL/GenBank/DDBJ databases">
        <authorList>
            <person name="de Groot N.N."/>
        </authorList>
    </citation>
    <scope>NUCLEOTIDE SEQUENCE [LARGE SCALE GENOMIC DNA]</scope>
    <source>
        <strain evidence="1 2">ML2</strain>
    </source>
</reference>
<sequence length="59" mass="7050">MITKLRCKESGEILEFDVDFKTDQHYVLVPDKDKKMKQIECLSMDKWEVAEDEKQLTSR</sequence>
<evidence type="ECO:0000313" key="1">
    <source>
        <dbReference type="EMBL" id="SFN50509.1"/>
    </source>
</evidence>
<dbReference type="EMBL" id="FOVK01000002">
    <property type="protein sequence ID" value="SFN50509.1"/>
    <property type="molecule type" value="Genomic_DNA"/>
</dbReference>
<dbReference type="AlphaFoldDB" id="A0A1I4ZKM3"/>
<accession>A0A1I4ZKM3</accession>
<organism evidence="1 2">
    <name type="scientific">Proteiniclasticum ruminis</name>
    <dbReference type="NCBI Taxonomy" id="398199"/>
    <lineage>
        <taxon>Bacteria</taxon>
        <taxon>Bacillati</taxon>
        <taxon>Bacillota</taxon>
        <taxon>Clostridia</taxon>
        <taxon>Eubacteriales</taxon>
        <taxon>Clostridiaceae</taxon>
        <taxon>Proteiniclasticum</taxon>
    </lineage>
</organism>
<evidence type="ECO:0000313" key="2">
    <source>
        <dbReference type="Proteomes" id="UP000181899"/>
    </source>
</evidence>
<proteinExistence type="predicted"/>
<keyword evidence="2" id="KW-1185">Reference proteome</keyword>
<dbReference type="Proteomes" id="UP000181899">
    <property type="component" value="Unassembled WGS sequence"/>
</dbReference>
<protein>
    <submittedName>
        <fullName evidence="1">Uncharacterized protein</fullName>
    </submittedName>
</protein>